<gene>
    <name evidence="2" type="ORF">L873DRAFT_654630</name>
</gene>
<name>A0A3N4JST9_9PEZI</name>
<dbReference type="AlphaFoldDB" id="A0A3N4JST9"/>
<feature type="compositionally biased region" description="Basic and acidic residues" evidence="1">
    <location>
        <begin position="115"/>
        <end position="130"/>
    </location>
</feature>
<evidence type="ECO:0000313" key="3">
    <source>
        <dbReference type="Proteomes" id="UP000276215"/>
    </source>
</evidence>
<proteinExistence type="predicted"/>
<evidence type="ECO:0000256" key="1">
    <source>
        <dbReference type="SAM" id="MobiDB-lite"/>
    </source>
</evidence>
<dbReference type="Proteomes" id="UP000276215">
    <property type="component" value="Unassembled WGS sequence"/>
</dbReference>
<dbReference type="EMBL" id="ML120373">
    <property type="protein sequence ID" value="RPB01406.1"/>
    <property type="molecule type" value="Genomic_DNA"/>
</dbReference>
<keyword evidence="3" id="KW-1185">Reference proteome</keyword>
<evidence type="ECO:0000313" key="2">
    <source>
        <dbReference type="EMBL" id="RPB01406.1"/>
    </source>
</evidence>
<feature type="region of interest" description="Disordered" evidence="1">
    <location>
        <begin position="93"/>
        <end position="149"/>
    </location>
</feature>
<feature type="compositionally biased region" description="Polar residues" evidence="1">
    <location>
        <begin position="105"/>
        <end position="114"/>
    </location>
</feature>
<organism evidence="2 3">
    <name type="scientific">Choiromyces venosus 120613-1</name>
    <dbReference type="NCBI Taxonomy" id="1336337"/>
    <lineage>
        <taxon>Eukaryota</taxon>
        <taxon>Fungi</taxon>
        <taxon>Dikarya</taxon>
        <taxon>Ascomycota</taxon>
        <taxon>Pezizomycotina</taxon>
        <taxon>Pezizomycetes</taxon>
        <taxon>Pezizales</taxon>
        <taxon>Tuberaceae</taxon>
        <taxon>Choiromyces</taxon>
    </lineage>
</organism>
<sequence length="149" mass="17258">MDFSLICPVCANNIPYLRIDSFVKHCITEKHFQSNESVHLLGHNFKIDQLVTLYRIYDLNTKVEAYLSSDKNGCQRLSYHALVLKYRLIPSRHNSPPWETMLGNPESSTSVQAQRKQDAEFRNIEPDREPWITAPESPLIPNHSQFQTS</sequence>
<protein>
    <submittedName>
        <fullName evidence="2">Uncharacterized protein</fullName>
    </submittedName>
</protein>
<reference evidence="2 3" key="1">
    <citation type="journal article" date="2018" name="Nat. Ecol. Evol.">
        <title>Pezizomycetes genomes reveal the molecular basis of ectomycorrhizal truffle lifestyle.</title>
        <authorList>
            <person name="Murat C."/>
            <person name="Payen T."/>
            <person name="Noel B."/>
            <person name="Kuo A."/>
            <person name="Morin E."/>
            <person name="Chen J."/>
            <person name="Kohler A."/>
            <person name="Krizsan K."/>
            <person name="Balestrini R."/>
            <person name="Da Silva C."/>
            <person name="Montanini B."/>
            <person name="Hainaut M."/>
            <person name="Levati E."/>
            <person name="Barry K.W."/>
            <person name="Belfiori B."/>
            <person name="Cichocki N."/>
            <person name="Clum A."/>
            <person name="Dockter R.B."/>
            <person name="Fauchery L."/>
            <person name="Guy J."/>
            <person name="Iotti M."/>
            <person name="Le Tacon F."/>
            <person name="Lindquist E.A."/>
            <person name="Lipzen A."/>
            <person name="Malagnac F."/>
            <person name="Mello A."/>
            <person name="Molinier V."/>
            <person name="Miyauchi S."/>
            <person name="Poulain J."/>
            <person name="Riccioni C."/>
            <person name="Rubini A."/>
            <person name="Sitrit Y."/>
            <person name="Splivallo R."/>
            <person name="Traeger S."/>
            <person name="Wang M."/>
            <person name="Zifcakova L."/>
            <person name="Wipf D."/>
            <person name="Zambonelli A."/>
            <person name="Paolocci F."/>
            <person name="Nowrousian M."/>
            <person name="Ottonello S."/>
            <person name="Baldrian P."/>
            <person name="Spatafora J.W."/>
            <person name="Henrissat B."/>
            <person name="Nagy L.G."/>
            <person name="Aury J.M."/>
            <person name="Wincker P."/>
            <person name="Grigoriev I.V."/>
            <person name="Bonfante P."/>
            <person name="Martin F.M."/>
        </authorList>
    </citation>
    <scope>NUCLEOTIDE SEQUENCE [LARGE SCALE GENOMIC DNA]</scope>
    <source>
        <strain evidence="2 3">120613-1</strain>
    </source>
</reference>
<accession>A0A3N4JST9</accession>